<dbReference type="EMBL" id="AP028923">
    <property type="protein sequence ID" value="BET02899.1"/>
    <property type="molecule type" value="Genomic_DNA"/>
</dbReference>
<dbReference type="Pfam" id="PF10266">
    <property type="entry name" value="Strumpellin"/>
    <property type="match status" value="1"/>
</dbReference>
<evidence type="ECO:0000256" key="1">
    <source>
        <dbReference type="ARBA" id="ARBA00006224"/>
    </source>
</evidence>
<keyword evidence="3" id="KW-1185">Reference proteome</keyword>
<dbReference type="InterPro" id="IPR019393">
    <property type="entry name" value="WASH_strumpellin"/>
</dbReference>
<dbReference type="PANTHER" id="PTHR15691:SF6">
    <property type="entry name" value="WASH COMPLEX SUBUNIT 5"/>
    <property type="match status" value="1"/>
</dbReference>
<sequence>MGMTVNLIDIWEPFKAAKLALSNTLDASNLKEIASNHGRDLAKLIHDTNEILNEGHLTKSYILDNVPKVLALARQCNVVLRWHLLHTGGKYSVCETVKKCKQVRDSLLVDSGNDPQKVLQLLLNTAQFENKVCDLFKTVLNEREAQWTNGKAESLIRLNELVEVFAGSRNVMRVKKNENLKNWFELISKEIDSLNVEETSMSARKIAQLIQALEEVQAFQQMTHNLGIKQLAMETCDLLRNMLNAVNVRDTLLVQMQIIGDFSYGWLLVDHFTSMIQSGIKESPALVNKLRSVFLKLSSAMEFALLRINQANDGNLPSVSEHYSHQLVLYVRKVLQVIPREVFSLMSEIASIQTSSIPDVPPRLEKDKLRDYAALDARFEVAKQTYEMSVFSTGLLRMQSTLVGIIRVDPKELLEEGVRKELEIHMTHALENGLIFNSKVKLGSLGSALTSRLDELGKTMEGNKKSFEYIQDYLGINGTKMWQEELKKVIGWRVEQECRMLRSRGATLDGNNSTFLGRLCKQLMQTTDPK</sequence>
<gene>
    <name evidence="2" type="ORF">NTJ_15717</name>
</gene>
<dbReference type="Proteomes" id="UP001307889">
    <property type="component" value="Chromosome 15"/>
</dbReference>
<name>A0ABN7BEV1_9HEMI</name>
<proteinExistence type="inferred from homology"/>
<protein>
    <submittedName>
        <fullName evidence="2">Hereditary spastic paraplegia protein strumpellin</fullName>
    </submittedName>
</protein>
<accession>A0ABN7BEV1</accession>
<comment type="similarity">
    <text evidence="1">Belongs to the strumpellin family.</text>
</comment>
<evidence type="ECO:0000313" key="3">
    <source>
        <dbReference type="Proteomes" id="UP001307889"/>
    </source>
</evidence>
<organism evidence="2 3">
    <name type="scientific">Nesidiocoris tenuis</name>
    <dbReference type="NCBI Taxonomy" id="355587"/>
    <lineage>
        <taxon>Eukaryota</taxon>
        <taxon>Metazoa</taxon>
        <taxon>Ecdysozoa</taxon>
        <taxon>Arthropoda</taxon>
        <taxon>Hexapoda</taxon>
        <taxon>Insecta</taxon>
        <taxon>Pterygota</taxon>
        <taxon>Neoptera</taxon>
        <taxon>Paraneoptera</taxon>
        <taxon>Hemiptera</taxon>
        <taxon>Heteroptera</taxon>
        <taxon>Panheteroptera</taxon>
        <taxon>Cimicomorpha</taxon>
        <taxon>Miridae</taxon>
        <taxon>Dicyphina</taxon>
        <taxon>Nesidiocoris</taxon>
    </lineage>
</organism>
<reference evidence="2 3" key="1">
    <citation type="submission" date="2023-09" db="EMBL/GenBank/DDBJ databases">
        <title>Nesidiocoris tenuis whole genome shotgun sequence.</title>
        <authorList>
            <person name="Shibata T."/>
            <person name="Shimoda M."/>
            <person name="Kobayashi T."/>
            <person name="Uehara T."/>
        </authorList>
    </citation>
    <scope>NUCLEOTIDE SEQUENCE [LARGE SCALE GENOMIC DNA]</scope>
    <source>
        <strain evidence="2 3">Japan</strain>
    </source>
</reference>
<evidence type="ECO:0000313" key="2">
    <source>
        <dbReference type="EMBL" id="BET02899.1"/>
    </source>
</evidence>
<dbReference type="PANTHER" id="PTHR15691">
    <property type="entry name" value="WASH COMPLEX SUBUNIT 5"/>
    <property type="match status" value="1"/>
</dbReference>